<accession>A0A518H1D9</accession>
<evidence type="ECO:0000256" key="1">
    <source>
        <dbReference type="SAM" id="MobiDB-lite"/>
    </source>
</evidence>
<evidence type="ECO:0000313" key="5">
    <source>
        <dbReference type="EMBL" id="QDV34657.1"/>
    </source>
</evidence>
<dbReference type="InterPro" id="IPR011444">
    <property type="entry name" value="DUF1549"/>
</dbReference>
<evidence type="ECO:0000259" key="4">
    <source>
        <dbReference type="Pfam" id="PF07635"/>
    </source>
</evidence>
<dbReference type="AlphaFoldDB" id="A0A518H1D9"/>
<dbReference type="Pfam" id="PF07635">
    <property type="entry name" value="PSCyt1"/>
    <property type="match status" value="1"/>
</dbReference>
<evidence type="ECO:0000313" key="6">
    <source>
        <dbReference type="Proteomes" id="UP000317835"/>
    </source>
</evidence>
<reference evidence="5 6" key="1">
    <citation type="submission" date="2019-02" db="EMBL/GenBank/DDBJ databases">
        <title>Deep-cultivation of Planctomycetes and their phenomic and genomic characterization uncovers novel biology.</title>
        <authorList>
            <person name="Wiegand S."/>
            <person name="Jogler M."/>
            <person name="Boedeker C."/>
            <person name="Pinto D."/>
            <person name="Vollmers J."/>
            <person name="Rivas-Marin E."/>
            <person name="Kohn T."/>
            <person name="Peeters S.H."/>
            <person name="Heuer A."/>
            <person name="Rast P."/>
            <person name="Oberbeckmann S."/>
            <person name="Bunk B."/>
            <person name="Jeske O."/>
            <person name="Meyerdierks A."/>
            <person name="Storesund J.E."/>
            <person name="Kallscheuer N."/>
            <person name="Luecker S."/>
            <person name="Lage O.M."/>
            <person name="Pohl T."/>
            <person name="Merkel B.J."/>
            <person name="Hornburger P."/>
            <person name="Mueller R.-W."/>
            <person name="Bruemmer F."/>
            <person name="Labrenz M."/>
            <person name="Spormann A.M."/>
            <person name="Op den Camp H."/>
            <person name="Overmann J."/>
            <person name="Amann R."/>
            <person name="Jetten M.S.M."/>
            <person name="Mascher T."/>
            <person name="Medema M.H."/>
            <person name="Devos D.P."/>
            <person name="Kaster A.-K."/>
            <person name="Ovreas L."/>
            <person name="Rohde M."/>
            <person name="Galperin M.Y."/>
            <person name="Jogler C."/>
        </authorList>
    </citation>
    <scope>NUCLEOTIDE SEQUENCE [LARGE SCALE GENOMIC DNA]</scope>
    <source>
        <strain evidence="5 6">ElP</strain>
    </source>
</reference>
<dbReference type="Proteomes" id="UP000317835">
    <property type="component" value="Chromosome"/>
</dbReference>
<gene>
    <name evidence="5" type="ORF">ElP_25490</name>
</gene>
<dbReference type="InterPro" id="IPR011429">
    <property type="entry name" value="Cyt_c_Planctomycete-type"/>
</dbReference>
<dbReference type="Pfam" id="PF07583">
    <property type="entry name" value="PSCyt2"/>
    <property type="match status" value="1"/>
</dbReference>
<dbReference type="PANTHER" id="PTHR35889:SF3">
    <property type="entry name" value="F-BOX DOMAIN-CONTAINING PROTEIN"/>
    <property type="match status" value="1"/>
</dbReference>
<dbReference type="EMBL" id="CP036426">
    <property type="protein sequence ID" value="QDV34657.1"/>
    <property type="molecule type" value="Genomic_DNA"/>
</dbReference>
<name>A0A518H1D9_9BACT</name>
<feature type="region of interest" description="Disordered" evidence="1">
    <location>
        <begin position="129"/>
        <end position="149"/>
    </location>
</feature>
<dbReference type="KEGG" id="tpla:ElP_25490"/>
<dbReference type="Pfam" id="PF07587">
    <property type="entry name" value="PSD1"/>
    <property type="match status" value="1"/>
</dbReference>
<keyword evidence="6" id="KW-1185">Reference proteome</keyword>
<dbReference type="PANTHER" id="PTHR35889">
    <property type="entry name" value="CYCLOINULO-OLIGOSACCHARIDE FRUCTANOTRANSFERASE-RELATED"/>
    <property type="match status" value="1"/>
</dbReference>
<evidence type="ECO:0000259" key="3">
    <source>
        <dbReference type="Pfam" id="PF07587"/>
    </source>
</evidence>
<dbReference type="InterPro" id="IPR022655">
    <property type="entry name" value="DUF1553"/>
</dbReference>
<feature type="domain" description="DUF1549" evidence="2">
    <location>
        <begin position="173"/>
        <end position="379"/>
    </location>
</feature>
<sequence>MHHSAFLIAVLAAPALGLGAGLVPMPVADATDRQAIEFFEARVRPVLVERCLGCHGPEDQKADLRLDSASAIRRGGDSGPVVEPGDPEASPLVWAIRYDDVVQMPPDGKLDDSVVADLVEWVRLGAPWPEASGPADEAKAAPPPEDSGDHWAFQPPRMPAIPEVDDTAWPATPIDRFVLAGLEARGLHPNPEADRRALIRRATFDLLGLPPTPEEVDAFADDPRPDAFERLVDRLLASPRYGERWGRHWLDVARYADTKGYVYTDREEPRFPFSYTYRDYVIDTFNADLPYDRFLREQVAADCLPGDGGDRTSLAALGFLTLGRRFLGNAHDIIDDRLDVLFRGTQALTVACARCHDHKYDPIPTADYYSLYGVLAATTERTVRLADDRGDSEATLAYEEGLRERKEAFSRAMDEARHALSDRLRSQVAEYLEAVPDAQRYPSEEHYVILAEGELNPLIVHRWRAYLLRIRDETQFRPIFGPWHAFEALSPARFPDEAPDLARFFAAGGDPEHPINPQVARLFDGPPPASMAEVARRYGAMFAGVDSEWRDALARADCSGAGAPSGLADPGREAIRRILYADDTPTAVPPVHYNQLEFYFDEKTRVELGKLQMEIDRWHLSAESPAPHALVLEDTADRPNPRIFLRGNPKTRGDEVPRRFLRVISGEDRRPFSTGSGRLELADCIASPANPLTARVMVNRIWMHHFGEGLVRTPSDFGTRGEPPTHPELLDHLALAFVEDGWSIKAMHRRILRSRTYRQSSADNPEARAVDPENRLLWRANRRRIEWEPMRDALLAAAGRLDPKVGGRPVSLTTAPFTPRRSVYGFVDRQDLPGVFRSFNLASPDQHTPQRHETTIPQQALFLMNSPFVVEQARALAARPEVCGIGRPDDRIRALYRLALQRAPSRTELEAGLRFLARPGPDPTAIEIVPRSAWQYGSAHLDEAAGRLSGFEPMGHWAGDAWQPGPDADRPMLTREGGFPGPDARRAAVRRWVAPEAGVVSVSGTIRHESGDGPGVIAAVVSSRSGVLGRWEVGGGEAEVEAEVDRVEVGPGDAIDFVVAWREGPGTAPFSWAPRIRPAEETAAGATWDAAEGFEGPAPEPLSAWEHYAQVLLLSNEFVFID</sequence>
<organism evidence="5 6">
    <name type="scientific">Tautonia plasticadhaerens</name>
    <dbReference type="NCBI Taxonomy" id="2527974"/>
    <lineage>
        <taxon>Bacteria</taxon>
        <taxon>Pseudomonadati</taxon>
        <taxon>Planctomycetota</taxon>
        <taxon>Planctomycetia</taxon>
        <taxon>Isosphaerales</taxon>
        <taxon>Isosphaeraceae</taxon>
        <taxon>Tautonia</taxon>
    </lineage>
</organism>
<dbReference type="RefSeq" id="WP_145269700.1">
    <property type="nucleotide sequence ID" value="NZ_CP036426.1"/>
</dbReference>
<evidence type="ECO:0000259" key="2">
    <source>
        <dbReference type="Pfam" id="PF07583"/>
    </source>
</evidence>
<dbReference type="OrthoDB" id="127107at2"/>
<proteinExistence type="predicted"/>
<feature type="domain" description="Cytochrome C Planctomycete-type" evidence="4">
    <location>
        <begin position="51"/>
        <end position="108"/>
    </location>
</feature>
<protein>
    <submittedName>
        <fullName evidence="5">Planctomycete cytochrome C</fullName>
    </submittedName>
</protein>
<feature type="domain" description="DUF1553" evidence="3">
    <location>
        <begin position="677"/>
        <end position="915"/>
    </location>
</feature>